<evidence type="ECO:0000256" key="5">
    <source>
        <dbReference type="ARBA" id="ARBA00023274"/>
    </source>
</evidence>
<comment type="similarity">
    <text evidence="2">Belongs to the bacterial ribosomal protein bL27 family.</text>
</comment>
<evidence type="ECO:0000256" key="4">
    <source>
        <dbReference type="ARBA" id="ARBA00023128"/>
    </source>
</evidence>
<dbReference type="InterPro" id="IPR018261">
    <property type="entry name" value="Ribosomal_bL27_CS"/>
</dbReference>
<keyword evidence="8" id="KW-0812">Transmembrane</keyword>
<dbReference type="PANTHER" id="PTHR15893">
    <property type="entry name" value="RIBOSOMAL PROTEIN L27"/>
    <property type="match status" value="1"/>
</dbReference>
<dbReference type="FunFam" id="2.40.50.100:FF:000042">
    <property type="entry name" value="50S ribosomal protein L27"/>
    <property type="match status" value="1"/>
</dbReference>
<feature type="transmembrane region" description="Helical" evidence="8">
    <location>
        <begin position="98"/>
        <end position="120"/>
    </location>
</feature>
<feature type="transmembrane region" description="Helical" evidence="8">
    <location>
        <begin position="20"/>
        <end position="41"/>
    </location>
</feature>
<gene>
    <name evidence="10" type="ORF">D6D24_03728</name>
</gene>
<evidence type="ECO:0000313" key="10">
    <source>
        <dbReference type="EMBL" id="THW17781.1"/>
    </source>
</evidence>
<proteinExistence type="inferred from homology"/>
<feature type="transmembrane region" description="Helical" evidence="8">
    <location>
        <begin position="53"/>
        <end position="78"/>
    </location>
</feature>
<dbReference type="AlphaFoldDB" id="A0A4S8W0A8"/>
<name>A0A4S8W0A8_AURPU</name>
<dbReference type="Gene3D" id="2.40.50.100">
    <property type="match status" value="1"/>
</dbReference>
<reference evidence="10 11" key="1">
    <citation type="submission" date="2018-10" db="EMBL/GenBank/DDBJ databases">
        <title>Fifty Aureobasidium pullulans genomes reveal a recombining polyextremotolerant generalist.</title>
        <authorList>
            <person name="Gostincar C."/>
            <person name="Turk M."/>
            <person name="Zajc J."/>
            <person name="Gunde-Cimerman N."/>
        </authorList>
    </citation>
    <scope>NUCLEOTIDE SEQUENCE [LARGE SCALE GENOMIC DNA]</scope>
    <source>
        <strain evidence="10 11">EXF-11318</strain>
    </source>
</reference>
<keyword evidence="4" id="KW-0496">Mitochondrion</keyword>
<evidence type="ECO:0000256" key="7">
    <source>
        <dbReference type="SAM" id="MobiDB-lite"/>
    </source>
</evidence>
<dbReference type="NCBIfam" id="TIGR00062">
    <property type="entry name" value="L27"/>
    <property type="match status" value="1"/>
</dbReference>
<dbReference type="Proteomes" id="UP000308014">
    <property type="component" value="Unassembled WGS sequence"/>
</dbReference>
<dbReference type="PANTHER" id="PTHR15893:SF0">
    <property type="entry name" value="LARGE RIBOSOMAL SUBUNIT PROTEIN BL27M"/>
    <property type="match status" value="1"/>
</dbReference>
<keyword evidence="8" id="KW-1133">Transmembrane helix</keyword>
<sequence>MTMVDAATSHHDKPNLRWDALTPTIITTALATAVVILRLVVRCKFVKAIGFDDFVIVVSLFLSWIVLGLTVAMVVTGFGSYAWSNPLDIRHTTAKLFLSWNVLYVVLIHVTKASILTQYLRIFPTRTMRRLTWLLFATLLPSLFWGVFASIFICNPVKKVWRPMTPGHCLASSAEAVTWSMVEANVGIICASLLALKPLITFFFPQATKERQPPRWSLTLDTISTMAPSEPDVEKGPVREQASARPMVSDERLEKIAEELEDSDELTLVGTRQSYMGSDARRMTTIASESITGLKKAWKGHARQVLITHRRWKCGGGRKSKVDETKQSTASSIRERAQPHSTLSPAMLFQRIRALPTGSSPSITTIETALSALRLCSPAVTNTTIAVRYASHKAQGAANSAKDGAGKRLGAKKSGEQYVIPGNIIFRQRGTKWFPGDNCAMGRDHTIYATQPGYVKYYKDPLKHPKRQYIGVVFERAQVLPQPPHAVRRRRLGMLAHLMPETEVTAVQGDLITGAETGLPGNAEMGEGKPSTIRQRPAEQRGKLVVKDRKTGEVVRATPTLRPGYQYRAANWEIGRAAERAGVQVQAFKPGNRFLAWRKSAVRKAKNAERRGLTRRR</sequence>
<feature type="region of interest" description="Disordered" evidence="7">
    <location>
        <begin position="228"/>
        <end position="250"/>
    </location>
</feature>
<dbReference type="InterPro" id="IPR049326">
    <property type="entry name" value="Rhodopsin_dom_fungi"/>
</dbReference>
<dbReference type="GO" id="GO:0006412">
    <property type="term" value="P:translation"/>
    <property type="evidence" value="ECO:0007669"/>
    <property type="project" value="InterPro"/>
</dbReference>
<evidence type="ECO:0000256" key="3">
    <source>
        <dbReference type="ARBA" id="ARBA00022980"/>
    </source>
</evidence>
<dbReference type="GO" id="GO:0005762">
    <property type="term" value="C:mitochondrial large ribosomal subunit"/>
    <property type="evidence" value="ECO:0007669"/>
    <property type="project" value="TreeGrafter"/>
</dbReference>
<dbReference type="EMBL" id="QZAJ01000100">
    <property type="protein sequence ID" value="THW17781.1"/>
    <property type="molecule type" value="Genomic_DNA"/>
</dbReference>
<dbReference type="GO" id="GO:0003735">
    <property type="term" value="F:structural constituent of ribosome"/>
    <property type="evidence" value="ECO:0007669"/>
    <property type="project" value="InterPro"/>
</dbReference>
<evidence type="ECO:0000259" key="9">
    <source>
        <dbReference type="Pfam" id="PF20684"/>
    </source>
</evidence>
<comment type="subcellular location">
    <subcellularLocation>
        <location evidence="1">Mitochondrion</location>
    </subcellularLocation>
</comment>
<dbReference type="SUPFAM" id="SSF110324">
    <property type="entry name" value="Ribosomal L27 protein-like"/>
    <property type="match status" value="1"/>
</dbReference>
<comment type="caution">
    <text evidence="10">The sequence shown here is derived from an EMBL/GenBank/DDBJ whole genome shotgun (WGS) entry which is preliminary data.</text>
</comment>
<feature type="region of interest" description="Disordered" evidence="7">
    <location>
        <begin position="516"/>
        <end position="536"/>
    </location>
</feature>
<evidence type="ECO:0000256" key="6">
    <source>
        <dbReference type="ARBA" id="ARBA00035267"/>
    </source>
</evidence>
<evidence type="ECO:0000256" key="8">
    <source>
        <dbReference type="SAM" id="Phobius"/>
    </source>
</evidence>
<feature type="transmembrane region" description="Helical" evidence="8">
    <location>
        <begin position="132"/>
        <end position="153"/>
    </location>
</feature>
<keyword evidence="3 10" id="KW-0689">Ribosomal protein</keyword>
<keyword evidence="8" id="KW-0472">Membrane</keyword>
<feature type="region of interest" description="Disordered" evidence="7">
    <location>
        <begin position="315"/>
        <end position="340"/>
    </location>
</feature>
<organism evidence="10 11">
    <name type="scientific">Aureobasidium pullulans</name>
    <name type="common">Black yeast</name>
    <name type="synonym">Pullularia pullulans</name>
    <dbReference type="NCBI Taxonomy" id="5580"/>
    <lineage>
        <taxon>Eukaryota</taxon>
        <taxon>Fungi</taxon>
        <taxon>Dikarya</taxon>
        <taxon>Ascomycota</taxon>
        <taxon>Pezizomycotina</taxon>
        <taxon>Dothideomycetes</taxon>
        <taxon>Dothideomycetidae</taxon>
        <taxon>Dothideales</taxon>
        <taxon>Saccotheciaceae</taxon>
        <taxon>Aureobasidium</taxon>
    </lineage>
</organism>
<keyword evidence="5" id="KW-0687">Ribonucleoprotein</keyword>
<dbReference type="InterPro" id="IPR001684">
    <property type="entry name" value="Ribosomal_bL27"/>
</dbReference>
<evidence type="ECO:0000313" key="11">
    <source>
        <dbReference type="Proteomes" id="UP000308014"/>
    </source>
</evidence>
<dbReference type="PRINTS" id="PR00063">
    <property type="entry name" value="RIBOSOMALL27"/>
</dbReference>
<protein>
    <recommendedName>
        <fullName evidence="6">Large ribosomal subunit protein bL27m</fullName>
    </recommendedName>
</protein>
<evidence type="ECO:0000256" key="2">
    <source>
        <dbReference type="ARBA" id="ARBA00010797"/>
    </source>
</evidence>
<accession>A0A4S8W0A8</accession>
<dbReference type="Pfam" id="PF20684">
    <property type="entry name" value="Fung_rhodopsin"/>
    <property type="match status" value="1"/>
</dbReference>
<dbReference type="PROSITE" id="PS00831">
    <property type="entry name" value="RIBOSOMAL_L27"/>
    <property type="match status" value="1"/>
</dbReference>
<dbReference type="Pfam" id="PF01016">
    <property type="entry name" value="Ribosomal_L27"/>
    <property type="match status" value="1"/>
</dbReference>
<feature type="domain" description="Rhodopsin" evidence="9">
    <location>
        <begin position="37"/>
        <end position="173"/>
    </location>
</feature>
<evidence type="ECO:0000256" key="1">
    <source>
        <dbReference type="ARBA" id="ARBA00004173"/>
    </source>
</evidence>